<evidence type="ECO:0000313" key="3">
    <source>
        <dbReference type="Proteomes" id="UP000790580"/>
    </source>
</evidence>
<feature type="transmembrane region" description="Helical" evidence="1">
    <location>
        <begin position="180"/>
        <end position="198"/>
    </location>
</feature>
<evidence type="ECO:0000256" key="1">
    <source>
        <dbReference type="SAM" id="Phobius"/>
    </source>
</evidence>
<name>A0ABS6JYB5_9BACI</name>
<comment type="caution">
    <text evidence="2">The sequence shown here is derived from an EMBL/GenBank/DDBJ whole genome shotgun (WGS) entry which is preliminary data.</text>
</comment>
<feature type="transmembrane region" description="Helical" evidence="1">
    <location>
        <begin position="83"/>
        <end position="104"/>
    </location>
</feature>
<accession>A0ABS6JYB5</accession>
<keyword evidence="1" id="KW-0472">Membrane</keyword>
<keyword evidence="1" id="KW-0812">Transmembrane</keyword>
<evidence type="ECO:0008006" key="4">
    <source>
        <dbReference type="Google" id="ProtNLM"/>
    </source>
</evidence>
<feature type="transmembrane region" description="Helical" evidence="1">
    <location>
        <begin position="125"/>
        <end position="145"/>
    </location>
</feature>
<feature type="transmembrane region" description="Helical" evidence="1">
    <location>
        <begin position="52"/>
        <end position="71"/>
    </location>
</feature>
<evidence type="ECO:0000313" key="2">
    <source>
        <dbReference type="EMBL" id="MBU9723593.1"/>
    </source>
</evidence>
<keyword evidence="3" id="KW-1185">Reference proteome</keyword>
<dbReference type="EMBL" id="JAHQCR010000083">
    <property type="protein sequence ID" value="MBU9723593.1"/>
    <property type="molecule type" value="Genomic_DNA"/>
</dbReference>
<keyword evidence="1" id="KW-1133">Transmembrane helix</keyword>
<dbReference type="RefSeq" id="WP_088075916.1">
    <property type="nucleotide sequence ID" value="NZ_JAHQCR010000083.1"/>
</dbReference>
<reference evidence="2 3" key="1">
    <citation type="submission" date="2021-06" db="EMBL/GenBank/DDBJ databases">
        <title>Bacillus sp. RD4P76, an endophyte from a halophyte.</title>
        <authorList>
            <person name="Sun J.-Q."/>
        </authorList>
    </citation>
    <scope>NUCLEOTIDE SEQUENCE [LARGE SCALE GENOMIC DNA]</scope>
    <source>
        <strain evidence="2 3">JCM 17098</strain>
    </source>
</reference>
<feature type="transmembrane region" description="Helical" evidence="1">
    <location>
        <begin position="151"/>
        <end position="168"/>
    </location>
</feature>
<proteinExistence type="predicted"/>
<gene>
    <name evidence="2" type="ORF">KS407_19430</name>
</gene>
<dbReference type="Proteomes" id="UP000790580">
    <property type="component" value="Unassembled WGS sequence"/>
</dbReference>
<organism evidence="2 3">
    <name type="scientific">Evansella alkalicola</name>
    <dbReference type="NCBI Taxonomy" id="745819"/>
    <lineage>
        <taxon>Bacteria</taxon>
        <taxon>Bacillati</taxon>
        <taxon>Bacillota</taxon>
        <taxon>Bacilli</taxon>
        <taxon>Bacillales</taxon>
        <taxon>Bacillaceae</taxon>
        <taxon>Evansella</taxon>
    </lineage>
</organism>
<protein>
    <recommendedName>
        <fullName evidence="4">Yip1 domain-containing protein</fullName>
    </recommendedName>
</protein>
<sequence>MSEHIEVEDNEEVVENPEKKSTVSYFQYFIDSLKKPDNILGNEEKGLQTYGLINLGVLIGLIILSNFFYRIKLFSSVSWLDVGFTTSLTIGIAYAIPIGAILYIMSWYANNHGNKLNISYFFEKLGAAMSLPIALMIISIPITLITINPGTWIRSLGITFIYIAVFWISYKFASKDNIKVATIFFAGFYLTYRIINFIF</sequence>